<organism evidence="1 2">
    <name type="scientific">Chitinimonas prasina</name>
    <dbReference type="NCBI Taxonomy" id="1434937"/>
    <lineage>
        <taxon>Bacteria</taxon>
        <taxon>Pseudomonadati</taxon>
        <taxon>Pseudomonadota</taxon>
        <taxon>Betaproteobacteria</taxon>
        <taxon>Neisseriales</taxon>
        <taxon>Chitinibacteraceae</taxon>
        <taxon>Chitinimonas</taxon>
    </lineage>
</organism>
<dbReference type="InterPro" id="IPR036412">
    <property type="entry name" value="HAD-like_sf"/>
</dbReference>
<gene>
    <name evidence="1" type="ORF">GCM10007907_15600</name>
</gene>
<evidence type="ECO:0000313" key="2">
    <source>
        <dbReference type="Proteomes" id="UP001156706"/>
    </source>
</evidence>
<sequence>MKPTRRSFDIFDTLITRRHVLPQWVQHELERRTGLVGLADARRQADCQLYLAGQPYGLDEIWCATAQLLGLDDHTRQHCLQWELQLEQEEIIPIRANLQQVQDGDLLVSDMYLSVPNIEALLTQAGLRRKVGIVVSNDGKHRGHIWPALLAECNITSHLGDNPHSDVASPQSAGIPSQHYTGASLTQTEQWLSDQGHDSLARWLREARLANPYSDQLGTPALAHLWMLATQFNLPLLYSASLALEAHCRQHGITDLLFISRDAWLWQKLHQALFPQRRCHYFLSSRACLLKPSASYIQYAQAMLHPHALLVDLAGTGTSWQQFLAEQQLTAHLFLLQQVDNYQYLQHAPPASDRLTLHALSRASEIGPPYSNALEQLNFAPHARVQDVVQTPDGQWQAQLVDALEYPEVYAQTAAQGFAAGLAALPYYPELADPMANKAGDLIPTLLRAINADLGLAGLYQSQRQHDACYIASLQA</sequence>
<protein>
    <submittedName>
        <fullName evidence="1">Uncharacterized protein</fullName>
    </submittedName>
</protein>
<evidence type="ECO:0000313" key="1">
    <source>
        <dbReference type="EMBL" id="GLR12770.1"/>
    </source>
</evidence>
<comment type="caution">
    <text evidence="1">The sequence shown here is derived from an EMBL/GenBank/DDBJ whole genome shotgun (WGS) entry which is preliminary data.</text>
</comment>
<name>A0ABQ5YCS9_9NEIS</name>
<keyword evidence="2" id="KW-1185">Reference proteome</keyword>
<dbReference type="EMBL" id="BSOG01000002">
    <property type="protein sequence ID" value="GLR12770.1"/>
    <property type="molecule type" value="Genomic_DNA"/>
</dbReference>
<proteinExistence type="predicted"/>
<dbReference type="Proteomes" id="UP001156706">
    <property type="component" value="Unassembled WGS sequence"/>
</dbReference>
<dbReference type="SUPFAM" id="SSF56784">
    <property type="entry name" value="HAD-like"/>
    <property type="match status" value="1"/>
</dbReference>
<dbReference type="RefSeq" id="WP_284195905.1">
    <property type="nucleotide sequence ID" value="NZ_BSOG01000002.1"/>
</dbReference>
<reference evidence="2" key="1">
    <citation type="journal article" date="2019" name="Int. J. Syst. Evol. Microbiol.">
        <title>The Global Catalogue of Microorganisms (GCM) 10K type strain sequencing project: providing services to taxonomists for standard genome sequencing and annotation.</title>
        <authorList>
            <consortium name="The Broad Institute Genomics Platform"/>
            <consortium name="The Broad Institute Genome Sequencing Center for Infectious Disease"/>
            <person name="Wu L."/>
            <person name="Ma J."/>
        </authorList>
    </citation>
    <scope>NUCLEOTIDE SEQUENCE [LARGE SCALE GENOMIC DNA]</scope>
    <source>
        <strain evidence="2">NBRC 110044</strain>
    </source>
</reference>
<accession>A0ABQ5YCS9</accession>